<dbReference type="InterPro" id="IPR026591">
    <property type="entry name" value="Sirtuin_cat_small_dom_sf"/>
</dbReference>
<evidence type="ECO:0000313" key="10">
    <source>
        <dbReference type="EnsemblProtists" id="PYU1_T008942"/>
    </source>
</evidence>
<dbReference type="HOGENOM" id="CLU_041385_0_0_1"/>
<dbReference type="CDD" id="cd02249">
    <property type="entry name" value="ZZ"/>
    <property type="match status" value="1"/>
</dbReference>
<keyword evidence="3 7" id="KW-0479">Metal-binding</keyword>
<sequence length="587" mass="65465">MSASRARLSRRAKLQDVDYAVLASGQQIPEYSSESSSDDDETYGGSSSRRRRTARKRKGNSDTECVAVAPPNGSNKRKRKKLQATDQCFICEKESKSAFMQCEICARWYHYRCWKPFEASSVLGHTSCHECVQETPSNGLDAASPHPHQKIATLKDFVGVLKKAKKILVVAGAGMSVSCGIPDFRSKDGIYAMVRHMDTHLPEPECLFQIEYFRQDPSPFYQLVRNVFAHSPLPSPTHRFLKLLQDKKKLLRVYSQNIDGLEEAAGVTKYIPCHGSFAWSTCMKCKHRVATSTLMDVILAGVIPTCGVEGCRGVLKPDITFFGELLSDHVSTSITKDRLQADLLLVIGTSLKVSPVAEIPGFLPRHIPQVVINKTALKKKKLNKSSSTSGASKKLKKNGRGGEDDDKDEFDLTLLGNCDDIVQHICELTHWDLPEARGTEAAFSNESSSDTRKKTGQRPKSPEVVAIDSDDNFEPQVVRKAKHKKDKKIKKSAPSIDVIAHKDKPHVLCFGECHCTNQLDAQHYHEDDNSEPDGFVCDGCGEDYGAKLTDMGHYRCDDCFDFDLCGACYRKHKHTHKQGQHRFTKVT</sequence>
<feature type="binding site" evidence="7">
    <location>
        <position position="285"/>
    </location>
    <ligand>
        <name>Zn(2+)</name>
        <dbReference type="ChEBI" id="CHEBI:29105"/>
    </ligand>
</feature>
<keyword evidence="6" id="KW-0520">NAD</keyword>
<evidence type="ECO:0000256" key="5">
    <source>
        <dbReference type="ARBA" id="ARBA00022833"/>
    </source>
</evidence>
<keyword evidence="11" id="KW-1185">Reference proteome</keyword>
<dbReference type="PANTHER" id="PTHR11085:SF9">
    <property type="entry name" value="NAD-DEPENDENT PROTEIN DEACETYLASE SIRTUIN-1"/>
    <property type="match status" value="1"/>
</dbReference>
<feature type="binding site" evidence="7">
    <location>
        <position position="311"/>
    </location>
    <ligand>
        <name>Zn(2+)</name>
        <dbReference type="ChEBI" id="CHEBI:29105"/>
    </ligand>
</feature>
<keyword evidence="2" id="KW-0808">Transferase</keyword>
<evidence type="ECO:0000256" key="1">
    <source>
        <dbReference type="ARBA" id="ARBA00001947"/>
    </source>
</evidence>
<proteinExistence type="predicted"/>
<dbReference type="SUPFAM" id="SSF57850">
    <property type="entry name" value="RING/U-box"/>
    <property type="match status" value="1"/>
</dbReference>
<evidence type="ECO:0000256" key="4">
    <source>
        <dbReference type="ARBA" id="ARBA00022771"/>
    </source>
</evidence>
<dbReference type="Gene3D" id="3.30.1600.10">
    <property type="entry name" value="SIR2/SIRT2 'Small Domain"/>
    <property type="match status" value="1"/>
</dbReference>
<dbReference type="InterPro" id="IPR026590">
    <property type="entry name" value="Ssirtuin_cat_dom"/>
</dbReference>
<dbReference type="InterPro" id="IPR001965">
    <property type="entry name" value="Znf_PHD"/>
</dbReference>
<dbReference type="InterPro" id="IPR000433">
    <property type="entry name" value="Znf_ZZ"/>
</dbReference>
<dbReference type="InterPro" id="IPR043145">
    <property type="entry name" value="Znf_ZZ_sf"/>
</dbReference>
<dbReference type="PANTHER" id="PTHR11085">
    <property type="entry name" value="NAD-DEPENDENT PROTEIN DEACYLASE SIRTUIN-5, MITOCHONDRIAL-RELATED"/>
    <property type="match status" value="1"/>
</dbReference>
<reference evidence="11" key="2">
    <citation type="submission" date="2010-04" db="EMBL/GenBank/DDBJ databases">
        <authorList>
            <person name="Buell R."/>
            <person name="Hamilton J."/>
            <person name="Hostetler J."/>
        </authorList>
    </citation>
    <scope>NUCLEOTIDE SEQUENCE [LARGE SCALE GENOMIC DNA]</scope>
    <source>
        <strain evidence="11">DAOM:BR144</strain>
    </source>
</reference>
<dbReference type="Gene3D" id="3.30.40.10">
    <property type="entry name" value="Zinc/RING finger domain, C3HC4 (zinc finger)"/>
    <property type="match status" value="1"/>
</dbReference>
<feature type="compositionally biased region" description="Basic residues" evidence="8">
    <location>
        <begin position="48"/>
        <end position="58"/>
    </location>
</feature>
<dbReference type="OMA" id="QIDYFRE"/>
<evidence type="ECO:0000259" key="9">
    <source>
        <dbReference type="PROSITE" id="PS50305"/>
    </source>
</evidence>
<dbReference type="Gene3D" id="3.40.50.1220">
    <property type="entry name" value="TPP-binding domain"/>
    <property type="match status" value="1"/>
</dbReference>
<dbReference type="InterPro" id="IPR013083">
    <property type="entry name" value="Znf_RING/FYVE/PHD"/>
</dbReference>
<dbReference type="GO" id="GO:0005634">
    <property type="term" value="C:nucleus"/>
    <property type="evidence" value="ECO:0007669"/>
    <property type="project" value="TreeGrafter"/>
</dbReference>
<dbReference type="InParanoid" id="K3WVE4"/>
<dbReference type="STRING" id="431595.K3WVE4"/>
<dbReference type="EnsemblProtists" id="PYU1_T008942">
    <property type="protein sequence ID" value="PYU1_T008942"/>
    <property type="gene ID" value="PYU1_G008924"/>
</dbReference>
<keyword evidence="5 7" id="KW-0862">Zinc</keyword>
<evidence type="ECO:0000256" key="8">
    <source>
        <dbReference type="SAM" id="MobiDB-lite"/>
    </source>
</evidence>
<dbReference type="Gene3D" id="3.30.60.90">
    <property type="match status" value="1"/>
</dbReference>
<evidence type="ECO:0000256" key="3">
    <source>
        <dbReference type="ARBA" id="ARBA00022723"/>
    </source>
</evidence>
<dbReference type="Proteomes" id="UP000019132">
    <property type="component" value="Unassembled WGS sequence"/>
</dbReference>
<dbReference type="SMART" id="SM00249">
    <property type="entry name" value="PHD"/>
    <property type="match status" value="1"/>
</dbReference>
<accession>K3WVE4</accession>
<feature type="region of interest" description="Disordered" evidence="8">
    <location>
        <begin position="381"/>
        <end position="406"/>
    </location>
</feature>
<evidence type="ECO:0000256" key="2">
    <source>
        <dbReference type="ARBA" id="ARBA00022679"/>
    </source>
</evidence>
<feature type="binding site" evidence="7">
    <location>
        <position position="282"/>
    </location>
    <ligand>
        <name>Zn(2+)</name>
        <dbReference type="ChEBI" id="CHEBI:29105"/>
    </ligand>
</feature>
<name>K3WVE4_GLOUD</name>
<feature type="region of interest" description="Disordered" evidence="8">
    <location>
        <begin position="440"/>
        <end position="462"/>
    </location>
</feature>
<dbReference type="eggNOG" id="KOG2684">
    <property type="taxonomic scope" value="Eukaryota"/>
</dbReference>
<dbReference type="InterPro" id="IPR029035">
    <property type="entry name" value="DHS-like_NAD/FAD-binding_dom"/>
</dbReference>
<dbReference type="GO" id="GO:0017136">
    <property type="term" value="F:histone deacetylase activity, NAD-dependent"/>
    <property type="evidence" value="ECO:0007669"/>
    <property type="project" value="TreeGrafter"/>
</dbReference>
<dbReference type="CDD" id="cd15489">
    <property type="entry name" value="PHD_SF"/>
    <property type="match status" value="1"/>
</dbReference>
<dbReference type="InterPro" id="IPR050134">
    <property type="entry name" value="NAD-dep_sirtuin_deacylases"/>
</dbReference>
<evidence type="ECO:0000256" key="7">
    <source>
        <dbReference type="PROSITE-ProRule" id="PRU00236"/>
    </source>
</evidence>
<evidence type="ECO:0000256" key="6">
    <source>
        <dbReference type="ARBA" id="ARBA00023027"/>
    </source>
</evidence>
<dbReference type="Pfam" id="PF02146">
    <property type="entry name" value="SIR2"/>
    <property type="match status" value="1"/>
</dbReference>
<dbReference type="VEuPathDB" id="FungiDB:PYU1_G008924"/>
<evidence type="ECO:0000313" key="11">
    <source>
        <dbReference type="Proteomes" id="UP000019132"/>
    </source>
</evidence>
<reference evidence="11" key="1">
    <citation type="journal article" date="2010" name="Genome Biol.">
        <title>Genome sequence of the necrotrophic plant pathogen Pythium ultimum reveals original pathogenicity mechanisms and effector repertoire.</title>
        <authorList>
            <person name="Levesque C.A."/>
            <person name="Brouwer H."/>
            <person name="Cano L."/>
            <person name="Hamilton J.P."/>
            <person name="Holt C."/>
            <person name="Huitema E."/>
            <person name="Raffaele S."/>
            <person name="Robideau G.P."/>
            <person name="Thines M."/>
            <person name="Win J."/>
            <person name="Zerillo M.M."/>
            <person name="Beakes G.W."/>
            <person name="Boore J.L."/>
            <person name="Busam D."/>
            <person name="Dumas B."/>
            <person name="Ferriera S."/>
            <person name="Fuerstenberg S.I."/>
            <person name="Gachon C.M."/>
            <person name="Gaulin E."/>
            <person name="Govers F."/>
            <person name="Grenville-Briggs L."/>
            <person name="Horner N."/>
            <person name="Hostetler J."/>
            <person name="Jiang R.H."/>
            <person name="Johnson J."/>
            <person name="Krajaejun T."/>
            <person name="Lin H."/>
            <person name="Meijer H.J."/>
            <person name="Moore B."/>
            <person name="Morris P."/>
            <person name="Phuntmart V."/>
            <person name="Puiu D."/>
            <person name="Shetty J."/>
            <person name="Stajich J.E."/>
            <person name="Tripathy S."/>
            <person name="Wawra S."/>
            <person name="van West P."/>
            <person name="Whitty B.R."/>
            <person name="Coutinho P.M."/>
            <person name="Henrissat B."/>
            <person name="Martin F."/>
            <person name="Thomas P.D."/>
            <person name="Tyler B.M."/>
            <person name="De Vries R.P."/>
            <person name="Kamoun S."/>
            <person name="Yandell M."/>
            <person name="Tisserat N."/>
            <person name="Buell C.R."/>
        </authorList>
    </citation>
    <scope>NUCLEOTIDE SEQUENCE</scope>
    <source>
        <strain evidence="11">DAOM:BR144</strain>
    </source>
</reference>
<dbReference type="GO" id="GO:0070403">
    <property type="term" value="F:NAD+ binding"/>
    <property type="evidence" value="ECO:0007669"/>
    <property type="project" value="InterPro"/>
</dbReference>
<feature type="binding site" evidence="7">
    <location>
        <position position="306"/>
    </location>
    <ligand>
        <name>Zn(2+)</name>
        <dbReference type="ChEBI" id="CHEBI:29105"/>
    </ligand>
</feature>
<dbReference type="EMBL" id="GL376599">
    <property type="status" value="NOT_ANNOTATED_CDS"/>
    <property type="molecule type" value="Genomic_DNA"/>
</dbReference>
<dbReference type="PROSITE" id="PS50305">
    <property type="entry name" value="SIRTUIN"/>
    <property type="match status" value="1"/>
</dbReference>
<organism evidence="10 11">
    <name type="scientific">Globisporangium ultimum (strain ATCC 200006 / CBS 805.95 / DAOM BR144)</name>
    <name type="common">Pythium ultimum</name>
    <dbReference type="NCBI Taxonomy" id="431595"/>
    <lineage>
        <taxon>Eukaryota</taxon>
        <taxon>Sar</taxon>
        <taxon>Stramenopiles</taxon>
        <taxon>Oomycota</taxon>
        <taxon>Peronosporomycetes</taxon>
        <taxon>Pythiales</taxon>
        <taxon>Pythiaceae</taxon>
        <taxon>Globisporangium</taxon>
    </lineage>
</organism>
<dbReference type="GO" id="GO:0008270">
    <property type="term" value="F:zinc ion binding"/>
    <property type="evidence" value="ECO:0007669"/>
    <property type="project" value="UniProtKB-KW"/>
</dbReference>
<keyword evidence="4" id="KW-0863">Zinc-finger</keyword>
<protein>
    <recommendedName>
        <fullName evidence="9">Deacetylase sirtuin-type domain-containing protein</fullName>
    </recommendedName>
</protein>
<dbReference type="AlphaFoldDB" id="K3WVE4"/>
<dbReference type="InterPro" id="IPR011011">
    <property type="entry name" value="Znf_FYVE_PHD"/>
</dbReference>
<reference evidence="10" key="3">
    <citation type="submission" date="2015-02" db="UniProtKB">
        <authorList>
            <consortium name="EnsemblProtists"/>
        </authorList>
    </citation>
    <scope>IDENTIFICATION</scope>
    <source>
        <strain evidence="10">DAOM BR144</strain>
    </source>
</reference>
<feature type="region of interest" description="Disordered" evidence="8">
    <location>
        <begin position="28"/>
        <end position="79"/>
    </location>
</feature>
<dbReference type="Pfam" id="PF00569">
    <property type="entry name" value="ZZ"/>
    <property type="match status" value="1"/>
</dbReference>
<dbReference type="SUPFAM" id="SSF52467">
    <property type="entry name" value="DHS-like NAD/FAD-binding domain"/>
    <property type="match status" value="1"/>
</dbReference>
<dbReference type="SUPFAM" id="SSF57903">
    <property type="entry name" value="FYVE/PHD zinc finger"/>
    <property type="match status" value="1"/>
</dbReference>
<feature type="active site" description="Proton acceptor" evidence="7">
    <location>
        <position position="274"/>
    </location>
</feature>
<feature type="domain" description="Deacetylase sirtuin-type" evidence="9">
    <location>
        <begin position="147"/>
        <end position="432"/>
    </location>
</feature>
<dbReference type="InterPro" id="IPR003000">
    <property type="entry name" value="Sirtuin"/>
</dbReference>
<comment type="cofactor">
    <cofactor evidence="1">
        <name>Zn(2+)</name>
        <dbReference type="ChEBI" id="CHEBI:29105"/>
    </cofactor>
</comment>